<dbReference type="EMBL" id="CAMXCT020005326">
    <property type="protein sequence ID" value="CAL1165413.1"/>
    <property type="molecule type" value="Genomic_DNA"/>
</dbReference>
<dbReference type="Proteomes" id="UP001152797">
    <property type="component" value="Unassembled WGS sequence"/>
</dbReference>
<dbReference type="EMBL" id="CAMXCT010005326">
    <property type="protein sequence ID" value="CAI4012038.1"/>
    <property type="molecule type" value="Genomic_DNA"/>
</dbReference>
<dbReference type="EMBL" id="CAMXCT030005326">
    <property type="protein sequence ID" value="CAL4799350.1"/>
    <property type="molecule type" value="Genomic_DNA"/>
</dbReference>
<dbReference type="AlphaFoldDB" id="A0A9P1DL04"/>
<evidence type="ECO:0000256" key="1">
    <source>
        <dbReference type="SAM" id="MobiDB-lite"/>
    </source>
</evidence>
<feature type="compositionally biased region" description="Basic and acidic residues" evidence="1">
    <location>
        <begin position="78"/>
        <end position="94"/>
    </location>
</feature>
<name>A0A9P1DL04_9DINO</name>
<gene>
    <name evidence="2" type="ORF">C1SCF055_LOCUS37147</name>
</gene>
<dbReference type="OrthoDB" id="532484at2759"/>
<feature type="region of interest" description="Disordered" evidence="1">
    <location>
        <begin position="77"/>
        <end position="106"/>
    </location>
</feature>
<proteinExistence type="predicted"/>
<evidence type="ECO:0000313" key="3">
    <source>
        <dbReference type="EMBL" id="CAL1165413.1"/>
    </source>
</evidence>
<keyword evidence="4" id="KW-1185">Reference proteome</keyword>
<reference evidence="2" key="1">
    <citation type="submission" date="2022-10" db="EMBL/GenBank/DDBJ databases">
        <authorList>
            <person name="Chen Y."/>
            <person name="Dougan E. K."/>
            <person name="Chan C."/>
            <person name="Rhodes N."/>
            <person name="Thang M."/>
        </authorList>
    </citation>
    <scope>NUCLEOTIDE SEQUENCE</scope>
</reference>
<evidence type="ECO:0000313" key="2">
    <source>
        <dbReference type="EMBL" id="CAI4012038.1"/>
    </source>
</evidence>
<evidence type="ECO:0000313" key="4">
    <source>
        <dbReference type="Proteomes" id="UP001152797"/>
    </source>
</evidence>
<accession>A0A9P1DL04</accession>
<sequence>LHGAFASDFESEMSQRYEAYAEHDALEAPGGKHRIRTTKAQALRVGARRLAEAPPRILRPKDPFRHLTPRLLLQPLSAREKSAPEELDASHEVAEGGPETDAPDLG</sequence>
<reference evidence="3" key="2">
    <citation type="submission" date="2024-04" db="EMBL/GenBank/DDBJ databases">
        <authorList>
            <person name="Chen Y."/>
            <person name="Shah S."/>
            <person name="Dougan E. K."/>
            <person name="Thang M."/>
            <person name="Chan C."/>
        </authorList>
    </citation>
    <scope>NUCLEOTIDE SEQUENCE [LARGE SCALE GENOMIC DNA]</scope>
</reference>
<protein>
    <submittedName>
        <fullName evidence="2">Uncharacterized protein</fullName>
    </submittedName>
</protein>
<feature type="non-terminal residue" evidence="2">
    <location>
        <position position="1"/>
    </location>
</feature>
<comment type="caution">
    <text evidence="2">The sequence shown here is derived from an EMBL/GenBank/DDBJ whole genome shotgun (WGS) entry which is preliminary data.</text>
</comment>
<organism evidence="2">
    <name type="scientific">Cladocopium goreaui</name>
    <dbReference type="NCBI Taxonomy" id="2562237"/>
    <lineage>
        <taxon>Eukaryota</taxon>
        <taxon>Sar</taxon>
        <taxon>Alveolata</taxon>
        <taxon>Dinophyceae</taxon>
        <taxon>Suessiales</taxon>
        <taxon>Symbiodiniaceae</taxon>
        <taxon>Cladocopium</taxon>
    </lineage>
</organism>